<dbReference type="RefSeq" id="WP_050664111.1">
    <property type="nucleotide sequence ID" value="NZ_CP118494.1"/>
</dbReference>
<comment type="subcellular location">
    <subcellularLocation>
        <location evidence="7">Cell outer membrane</location>
        <topology evidence="7">Peripheral membrane protein</topology>
    </subcellularLocation>
</comment>
<comment type="similarity">
    <text evidence="1 7">Belongs to the outer membrane factor (OMF) (TC 1.B.17) family.</text>
</comment>
<dbReference type="GO" id="GO:0015288">
    <property type="term" value="F:porin activity"/>
    <property type="evidence" value="ECO:0007669"/>
    <property type="project" value="TreeGrafter"/>
</dbReference>
<keyword evidence="6 7" id="KW-0998">Cell outer membrane</keyword>
<dbReference type="GO" id="GO:0015562">
    <property type="term" value="F:efflux transmembrane transporter activity"/>
    <property type="evidence" value="ECO:0007669"/>
    <property type="project" value="InterPro"/>
</dbReference>
<name>A0A0L6CR97_9RHOB</name>
<evidence type="ECO:0000256" key="5">
    <source>
        <dbReference type="ARBA" id="ARBA00023136"/>
    </source>
</evidence>
<feature type="signal peptide" evidence="8">
    <location>
        <begin position="1"/>
        <end position="27"/>
    </location>
</feature>
<keyword evidence="7" id="KW-0354">Hemolysis</keyword>
<dbReference type="AlphaFoldDB" id="A0A0L6CR97"/>
<comment type="caution">
    <text evidence="9">The sequence shown here is derived from an EMBL/GenBank/DDBJ whole genome shotgun (WGS) entry which is preliminary data.</text>
</comment>
<dbReference type="PATRIC" id="fig|74031.6.peg.3339"/>
<dbReference type="PIRSF" id="PIRSF001892">
    <property type="entry name" value="CyaE"/>
    <property type="match status" value="1"/>
</dbReference>
<dbReference type="STRING" id="74031.SAMN04488077_11158"/>
<accession>A0A0L6CR97</accession>
<dbReference type="InterPro" id="IPR010130">
    <property type="entry name" value="T1SS_OMP_TolC"/>
</dbReference>
<evidence type="ECO:0000256" key="1">
    <source>
        <dbReference type="ARBA" id="ARBA00007613"/>
    </source>
</evidence>
<dbReference type="Proteomes" id="UP000037046">
    <property type="component" value="Unassembled WGS sequence"/>
</dbReference>
<dbReference type="InterPro" id="IPR003423">
    <property type="entry name" value="OMP_efflux"/>
</dbReference>
<keyword evidence="5 7" id="KW-0472">Membrane</keyword>
<evidence type="ECO:0000313" key="10">
    <source>
        <dbReference type="Proteomes" id="UP000037046"/>
    </source>
</evidence>
<evidence type="ECO:0000313" key="9">
    <source>
        <dbReference type="EMBL" id="KNX40180.1"/>
    </source>
</evidence>
<evidence type="ECO:0000256" key="6">
    <source>
        <dbReference type="ARBA" id="ARBA00023237"/>
    </source>
</evidence>
<feature type="chain" id="PRO_5005563031" description="Protein CyaE" evidence="8">
    <location>
        <begin position="28"/>
        <end position="471"/>
    </location>
</feature>
<keyword evidence="3" id="KW-1134">Transmembrane beta strand</keyword>
<evidence type="ECO:0000256" key="4">
    <source>
        <dbReference type="ARBA" id="ARBA00022692"/>
    </source>
</evidence>
<comment type="function">
    <text evidence="7">CyaE is necessary for transport of calmodulin-sensitive adenylate cyclase-hemolysin (cyclolysin).</text>
</comment>
<organism evidence="9 10">
    <name type="scientific">Roseovarius tolerans</name>
    <dbReference type="NCBI Taxonomy" id="74031"/>
    <lineage>
        <taxon>Bacteria</taxon>
        <taxon>Pseudomonadati</taxon>
        <taxon>Pseudomonadota</taxon>
        <taxon>Alphaproteobacteria</taxon>
        <taxon>Rhodobacterales</taxon>
        <taxon>Roseobacteraceae</taxon>
        <taxon>Roseovarius</taxon>
    </lineage>
</organism>
<dbReference type="SUPFAM" id="SSF56954">
    <property type="entry name" value="Outer membrane efflux proteins (OEP)"/>
    <property type="match status" value="1"/>
</dbReference>
<dbReference type="Pfam" id="PF02321">
    <property type="entry name" value="OEP"/>
    <property type="match status" value="2"/>
</dbReference>
<dbReference type="PANTHER" id="PTHR30026:SF22">
    <property type="entry name" value="OUTER MEMBRANE EFFLUX PROTEIN"/>
    <property type="match status" value="1"/>
</dbReference>
<evidence type="ECO:0000256" key="7">
    <source>
        <dbReference type="PIRNR" id="PIRNR001892"/>
    </source>
</evidence>
<evidence type="ECO:0000256" key="3">
    <source>
        <dbReference type="ARBA" id="ARBA00022452"/>
    </source>
</evidence>
<dbReference type="GO" id="GO:0031640">
    <property type="term" value="P:killing of cells of another organism"/>
    <property type="evidence" value="ECO:0007669"/>
    <property type="project" value="UniProtKB-KW"/>
</dbReference>
<keyword evidence="8" id="KW-0732">Signal</keyword>
<dbReference type="NCBIfam" id="TIGR01844">
    <property type="entry name" value="type_I_sec_TolC"/>
    <property type="match status" value="1"/>
</dbReference>
<evidence type="ECO:0000256" key="8">
    <source>
        <dbReference type="SAM" id="SignalP"/>
    </source>
</evidence>
<dbReference type="Gene3D" id="1.20.1600.10">
    <property type="entry name" value="Outer membrane efflux proteins (OEP)"/>
    <property type="match status" value="1"/>
</dbReference>
<keyword evidence="10" id="KW-1185">Reference proteome</keyword>
<protein>
    <recommendedName>
        <fullName evidence="7">Protein CyaE</fullName>
    </recommendedName>
</protein>
<evidence type="ECO:0000256" key="2">
    <source>
        <dbReference type="ARBA" id="ARBA00022448"/>
    </source>
</evidence>
<keyword evidence="4" id="KW-0812">Transmembrane</keyword>
<dbReference type="GO" id="GO:0009279">
    <property type="term" value="C:cell outer membrane"/>
    <property type="evidence" value="ECO:0007669"/>
    <property type="project" value="UniProtKB-SubCell"/>
</dbReference>
<keyword evidence="2 7" id="KW-0813">Transport</keyword>
<gene>
    <name evidence="9" type="primary">bepC</name>
    <name evidence="9" type="ORF">ROTO_32700</name>
</gene>
<keyword evidence="7" id="KW-0204">Cytolysis</keyword>
<dbReference type="OrthoDB" id="9789368at2"/>
<sequence length="471" mass="50256">MTFRWNPAGLCAAVAMVGMLTAPVAARAETLADTLKSAYLNSGLLEQNRALLRSADEDVAQALSALRPIINWTADITRDFSSARISGRTRNTASTGTTANLGITGSLLLYDFGRNDLLVEAAKETVLATRQTLISVEQLVLLTAVQAYMNVIRNQEFVALRQNNLRLLREESRAARDRFEVGEVTRTDVAQAESAVALAQSGLAAAQGDLTRAIEEFREAVGRDPGALRAPGDLPGLSGDVNAAKAVAVRRHPDILEAQRNVAAAELNMRAADAAMKPTLNLTARLGTSDDIMDSDRSRSGSVGLELTGPIYQGGRLSSQVRQAMAQRDAQRSQLHLVGLQVKQDVGNAYANLRAARASRDASREAVRAAQVAFEGTREEAKLGARTTLDVLDSEQDLLDAQANLISANADVVIAAYSVLAAIGELTAGDLNLGVQTYDPAAYYDLVKTAPVPISPQGQKLDKVLRALGKK</sequence>
<dbReference type="PANTHER" id="PTHR30026">
    <property type="entry name" value="OUTER MEMBRANE PROTEIN TOLC"/>
    <property type="match status" value="1"/>
</dbReference>
<reference evidence="10" key="1">
    <citation type="submission" date="2015-07" db="EMBL/GenBank/DDBJ databases">
        <title>Draft Genome Sequence of Roseovarius tolerans EL-164, a producer of N-Acylated Alanine Methyl Esters (NAMEs).</title>
        <authorList>
            <person name="Voget S."/>
            <person name="Bruns H."/>
            <person name="Wagner-Doebler I."/>
            <person name="Schulz S."/>
            <person name="Daniel R."/>
        </authorList>
    </citation>
    <scope>NUCLEOTIDE SEQUENCE [LARGE SCALE GENOMIC DNA]</scope>
    <source>
        <strain evidence="10">EL-164</strain>
    </source>
</reference>
<proteinExistence type="inferred from homology"/>
<dbReference type="InterPro" id="IPR051906">
    <property type="entry name" value="TolC-like"/>
</dbReference>
<dbReference type="InterPro" id="IPR028351">
    <property type="entry name" value="CyaE"/>
</dbReference>
<dbReference type="GO" id="GO:1990281">
    <property type="term" value="C:efflux pump complex"/>
    <property type="evidence" value="ECO:0007669"/>
    <property type="project" value="TreeGrafter"/>
</dbReference>
<dbReference type="EMBL" id="LGVV01000064">
    <property type="protein sequence ID" value="KNX40180.1"/>
    <property type="molecule type" value="Genomic_DNA"/>
</dbReference>